<proteinExistence type="predicted"/>
<reference evidence="2 3" key="1">
    <citation type="journal article" date="2024" name="J Genomics">
        <title>Draft genome sequencing and assembly of Favolaschia claudopus CIRM-BRFM 2984 isolated from oak limbs.</title>
        <authorList>
            <person name="Navarro D."/>
            <person name="Drula E."/>
            <person name="Chaduli D."/>
            <person name="Cazenave R."/>
            <person name="Ahrendt S."/>
            <person name="Wang J."/>
            <person name="Lipzen A."/>
            <person name="Daum C."/>
            <person name="Barry K."/>
            <person name="Grigoriev I.V."/>
            <person name="Favel A."/>
            <person name="Rosso M.N."/>
            <person name="Martin F."/>
        </authorList>
    </citation>
    <scope>NUCLEOTIDE SEQUENCE [LARGE SCALE GENOMIC DNA]</scope>
    <source>
        <strain evidence="2 3">CIRM-BRFM 2984</strain>
    </source>
</reference>
<organism evidence="2 3">
    <name type="scientific">Favolaschia claudopus</name>
    <dbReference type="NCBI Taxonomy" id="2862362"/>
    <lineage>
        <taxon>Eukaryota</taxon>
        <taxon>Fungi</taxon>
        <taxon>Dikarya</taxon>
        <taxon>Basidiomycota</taxon>
        <taxon>Agaricomycotina</taxon>
        <taxon>Agaricomycetes</taxon>
        <taxon>Agaricomycetidae</taxon>
        <taxon>Agaricales</taxon>
        <taxon>Marasmiineae</taxon>
        <taxon>Mycenaceae</taxon>
        <taxon>Favolaschia</taxon>
    </lineage>
</organism>
<comment type="caution">
    <text evidence="2">The sequence shown here is derived from an EMBL/GenBank/DDBJ whole genome shotgun (WGS) entry which is preliminary data.</text>
</comment>
<sequence length="540" mass="58603">MTGIVEHTRLAARSSHLFHHASDFEILGGQYILGDIHNHHVNPGSAEKSLSFAEEEAFSDSEIYCGQMLRKKRGFPLYDPAPQVNLPAAYRAQGVSIGDVGSITSDGMFDFFFNIFLPADHPINGNRVPTGFSPMQSYKPIDISHFSYETGSHVSTASVQRGDLNTIKLDEEPGDDFVFHCGVSQGAVLALPHGAHLEKLRNVENIRLYAMKYGASWYEYVNGPQLGRGIENGELYVVTGCEKARSWGIASYHASREDFRLHFQRGTGAASNPFRWSGASGQKNPSQTKRYNPPPDDHQPLNHTTFVHGLSVSIGKGIWNRLFGTVSVECSSFAQYINSKGPSSSSSPSSTGSSFFGNFFGGGATSSQGRKHATGQEEVLLRNVPDDSRKVYNPSQLINEYILHKFPNATAVASHDEDWSDILAGTSQVEGPAVFLRLIGEQFVVVEKEGEGYNSVYRALLIPAIGAAFLRSNSVQSGSTRASMGLNLESKSGYTIRSESLTPSAGLDPPVGLARSSKTKELAPSGIAESSSQARLEVLT</sequence>
<feature type="region of interest" description="Disordered" evidence="1">
    <location>
        <begin position="499"/>
        <end position="540"/>
    </location>
</feature>
<dbReference type="EMBL" id="JAWWNJ010000185">
    <property type="protein sequence ID" value="KAK6974352.1"/>
    <property type="molecule type" value="Genomic_DNA"/>
</dbReference>
<evidence type="ECO:0000256" key="1">
    <source>
        <dbReference type="SAM" id="MobiDB-lite"/>
    </source>
</evidence>
<dbReference type="Proteomes" id="UP001362999">
    <property type="component" value="Unassembled WGS sequence"/>
</dbReference>
<protein>
    <submittedName>
        <fullName evidence="2">Uncharacterized protein</fullName>
    </submittedName>
</protein>
<name>A0AAV9Z7L9_9AGAR</name>
<accession>A0AAV9Z7L9</accession>
<feature type="region of interest" description="Disordered" evidence="1">
    <location>
        <begin position="272"/>
        <end position="303"/>
    </location>
</feature>
<keyword evidence="3" id="KW-1185">Reference proteome</keyword>
<evidence type="ECO:0000313" key="2">
    <source>
        <dbReference type="EMBL" id="KAK6974352.1"/>
    </source>
</evidence>
<feature type="compositionally biased region" description="Polar residues" evidence="1">
    <location>
        <begin position="279"/>
        <end position="290"/>
    </location>
</feature>
<gene>
    <name evidence="2" type="ORF">R3P38DRAFT_2584302</name>
</gene>
<evidence type="ECO:0000313" key="3">
    <source>
        <dbReference type="Proteomes" id="UP001362999"/>
    </source>
</evidence>
<dbReference type="AlphaFoldDB" id="A0AAV9Z7L9"/>